<dbReference type="Gene3D" id="3.90.76.10">
    <property type="entry name" value="Dipeptide-binding Protein, Domain 1"/>
    <property type="match status" value="1"/>
</dbReference>
<keyword evidence="4 5" id="KW-0732">Signal</keyword>
<comment type="subcellular location">
    <subcellularLocation>
        <location evidence="1">Periplasm</location>
    </subcellularLocation>
</comment>
<organism evidence="7 8">
    <name type="scientific">Microvirga brassicacearum</name>
    <dbReference type="NCBI Taxonomy" id="2580413"/>
    <lineage>
        <taxon>Bacteria</taxon>
        <taxon>Pseudomonadati</taxon>
        <taxon>Pseudomonadota</taxon>
        <taxon>Alphaproteobacteria</taxon>
        <taxon>Hyphomicrobiales</taxon>
        <taxon>Methylobacteriaceae</taxon>
        <taxon>Microvirga</taxon>
    </lineage>
</organism>
<dbReference type="OrthoDB" id="9803988at2"/>
<protein>
    <submittedName>
        <fullName evidence="7">ABC transporter substrate-binding protein</fullName>
    </submittedName>
</protein>
<dbReference type="AlphaFoldDB" id="A0A5N3PC05"/>
<evidence type="ECO:0000256" key="4">
    <source>
        <dbReference type="ARBA" id="ARBA00022729"/>
    </source>
</evidence>
<feature type="chain" id="PRO_5024400390" evidence="5">
    <location>
        <begin position="24"/>
        <end position="505"/>
    </location>
</feature>
<dbReference type="Gene3D" id="3.40.190.10">
    <property type="entry name" value="Periplasmic binding protein-like II"/>
    <property type="match status" value="1"/>
</dbReference>
<dbReference type="InterPro" id="IPR030678">
    <property type="entry name" value="Peptide/Ni-bd"/>
</dbReference>
<dbReference type="Proteomes" id="UP000325684">
    <property type="component" value="Unassembled WGS sequence"/>
</dbReference>
<sequence length="505" mass="55640">MTILHLHRQSLGMFAGLTIAASAASMPLSGAFAQSAAQTLRVANPVAVVSLDPFGAKAADQPTLTVTQEVLEPLVMRRDGAIHPWLAERWENPDNLTWIFHLKSGIQFADGSPMTSADVKASLDRVIAEKGPLAGLWAAVEAIETPDAQTFKIKTTQPVGTILSNLTMLGIAPAAKIRDPNFFSAPYGTGPFKVASFTAGQLVRLVRNENYWGEKPKLSQIEYRYIPEVSGRITALENNEIDFTWGLPPDQIDQVKDSKSLTVESFPTYSNYYMWFNNSRKPFTDARVRQAMWHAVDLAQIQKDLFPGTASLAKGPIPQAVFGSSVQTPYAYDVAKAKKLLADAGYPNGFETAMMWSSQCCAAVREFAETLVSYWAAVGIKVTPQELERATWLDRLLKLDWDSTLTDGNTLTGDADFTLARLYLSSAKRMGYANPKLDEILLAARAELDQAKRSELYASAGRLIWDEAVGIFPLDMMVHAVYRSNVKGFKPTPNAMPRFENVSKD</sequence>
<dbReference type="PANTHER" id="PTHR30290">
    <property type="entry name" value="PERIPLASMIC BINDING COMPONENT OF ABC TRANSPORTER"/>
    <property type="match status" value="1"/>
</dbReference>
<dbReference type="SUPFAM" id="SSF53850">
    <property type="entry name" value="Periplasmic binding protein-like II"/>
    <property type="match status" value="1"/>
</dbReference>
<dbReference type="GO" id="GO:1904680">
    <property type="term" value="F:peptide transmembrane transporter activity"/>
    <property type="evidence" value="ECO:0007669"/>
    <property type="project" value="TreeGrafter"/>
</dbReference>
<feature type="domain" description="Solute-binding protein family 5" evidence="6">
    <location>
        <begin position="82"/>
        <end position="426"/>
    </location>
</feature>
<evidence type="ECO:0000313" key="7">
    <source>
        <dbReference type="EMBL" id="KAB0267240.1"/>
    </source>
</evidence>
<dbReference type="GO" id="GO:0043190">
    <property type="term" value="C:ATP-binding cassette (ABC) transporter complex"/>
    <property type="evidence" value="ECO:0007669"/>
    <property type="project" value="InterPro"/>
</dbReference>
<dbReference type="EMBL" id="VCMV01000013">
    <property type="protein sequence ID" value="KAB0267240.1"/>
    <property type="molecule type" value="Genomic_DNA"/>
</dbReference>
<evidence type="ECO:0000256" key="3">
    <source>
        <dbReference type="ARBA" id="ARBA00022448"/>
    </source>
</evidence>
<keyword evidence="8" id="KW-1185">Reference proteome</keyword>
<dbReference type="PANTHER" id="PTHR30290:SF10">
    <property type="entry name" value="PERIPLASMIC OLIGOPEPTIDE-BINDING PROTEIN-RELATED"/>
    <property type="match status" value="1"/>
</dbReference>
<dbReference type="PIRSF" id="PIRSF002741">
    <property type="entry name" value="MppA"/>
    <property type="match status" value="1"/>
</dbReference>
<dbReference type="InterPro" id="IPR000914">
    <property type="entry name" value="SBP_5_dom"/>
</dbReference>
<name>A0A5N3PC05_9HYPH</name>
<dbReference type="Pfam" id="PF00496">
    <property type="entry name" value="SBP_bac_5"/>
    <property type="match status" value="1"/>
</dbReference>
<dbReference type="GO" id="GO:0030288">
    <property type="term" value="C:outer membrane-bounded periplasmic space"/>
    <property type="evidence" value="ECO:0007669"/>
    <property type="project" value="UniProtKB-ARBA"/>
</dbReference>
<evidence type="ECO:0000256" key="5">
    <source>
        <dbReference type="SAM" id="SignalP"/>
    </source>
</evidence>
<dbReference type="InterPro" id="IPR039424">
    <property type="entry name" value="SBP_5"/>
</dbReference>
<comment type="similarity">
    <text evidence="2">Belongs to the bacterial solute-binding protein 5 family.</text>
</comment>
<accession>A0A5N3PC05</accession>
<proteinExistence type="inferred from homology"/>
<evidence type="ECO:0000256" key="2">
    <source>
        <dbReference type="ARBA" id="ARBA00005695"/>
    </source>
</evidence>
<dbReference type="Gene3D" id="3.10.105.10">
    <property type="entry name" value="Dipeptide-binding Protein, Domain 3"/>
    <property type="match status" value="1"/>
</dbReference>
<dbReference type="GO" id="GO:0015833">
    <property type="term" value="P:peptide transport"/>
    <property type="evidence" value="ECO:0007669"/>
    <property type="project" value="TreeGrafter"/>
</dbReference>
<evidence type="ECO:0000259" key="6">
    <source>
        <dbReference type="Pfam" id="PF00496"/>
    </source>
</evidence>
<reference evidence="7 8" key="1">
    <citation type="journal article" date="2019" name="Microorganisms">
        <title>Genome Insights into the Novel Species Microvirga brassicacearum, a Rapeseed Endophyte with Biotechnological Potential.</title>
        <authorList>
            <person name="Jimenez-Gomez A."/>
            <person name="Saati-Santamaria Z."/>
            <person name="Igual J.M."/>
            <person name="Rivas R."/>
            <person name="Mateos P.F."/>
            <person name="Garcia-Fraile P."/>
        </authorList>
    </citation>
    <scope>NUCLEOTIDE SEQUENCE [LARGE SCALE GENOMIC DNA]</scope>
    <source>
        <strain evidence="7 8">CDVBN77</strain>
    </source>
</reference>
<feature type="signal peptide" evidence="5">
    <location>
        <begin position="1"/>
        <end position="23"/>
    </location>
</feature>
<comment type="caution">
    <text evidence="7">The sequence shown here is derived from an EMBL/GenBank/DDBJ whole genome shotgun (WGS) entry which is preliminary data.</text>
</comment>
<dbReference type="CDD" id="cd00995">
    <property type="entry name" value="PBP2_NikA_DppA_OppA_like"/>
    <property type="match status" value="1"/>
</dbReference>
<keyword evidence="3" id="KW-0813">Transport</keyword>
<evidence type="ECO:0000256" key="1">
    <source>
        <dbReference type="ARBA" id="ARBA00004418"/>
    </source>
</evidence>
<gene>
    <name evidence="7" type="ORF">FEZ63_07870</name>
</gene>
<evidence type="ECO:0000313" key="8">
    <source>
        <dbReference type="Proteomes" id="UP000325684"/>
    </source>
</evidence>